<evidence type="ECO:0000313" key="2">
    <source>
        <dbReference type="EMBL" id="KAJ5369518.1"/>
    </source>
</evidence>
<evidence type="ECO:0000259" key="1">
    <source>
        <dbReference type="Pfam" id="PF01266"/>
    </source>
</evidence>
<gene>
    <name evidence="2" type="ORF">N7509_014130</name>
</gene>
<name>A0A9W9V5C5_9EURO</name>
<dbReference type="EMBL" id="JAPZBU010000013">
    <property type="protein sequence ID" value="KAJ5369518.1"/>
    <property type="molecule type" value="Genomic_DNA"/>
</dbReference>
<dbReference type="InterPro" id="IPR006076">
    <property type="entry name" value="FAD-dep_OxRdtase"/>
</dbReference>
<comment type="caution">
    <text evidence="2">The sequence shown here is derived from an EMBL/GenBank/DDBJ whole genome shotgun (WGS) entry which is preliminary data.</text>
</comment>
<feature type="domain" description="FAD dependent oxidoreductase" evidence="1">
    <location>
        <begin position="35"/>
        <end position="411"/>
    </location>
</feature>
<dbReference type="Pfam" id="PF01266">
    <property type="entry name" value="DAO"/>
    <property type="match status" value="1"/>
</dbReference>
<dbReference type="SUPFAM" id="SSF51905">
    <property type="entry name" value="FAD/NAD(P)-binding domain"/>
    <property type="match status" value="1"/>
</dbReference>
<dbReference type="GO" id="GO:0005737">
    <property type="term" value="C:cytoplasm"/>
    <property type="evidence" value="ECO:0007669"/>
    <property type="project" value="TreeGrafter"/>
</dbReference>
<organism evidence="2 3">
    <name type="scientific">Penicillium cosmopolitanum</name>
    <dbReference type="NCBI Taxonomy" id="1131564"/>
    <lineage>
        <taxon>Eukaryota</taxon>
        <taxon>Fungi</taxon>
        <taxon>Dikarya</taxon>
        <taxon>Ascomycota</taxon>
        <taxon>Pezizomycotina</taxon>
        <taxon>Eurotiomycetes</taxon>
        <taxon>Eurotiomycetidae</taxon>
        <taxon>Eurotiales</taxon>
        <taxon>Aspergillaceae</taxon>
        <taxon>Penicillium</taxon>
    </lineage>
</organism>
<dbReference type="PANTHER" id="PTHR13847:SF279">
    <property type="entry name" value="FAD DEPENDENT OXIDOREDUCTASE DOMAIN-CONTAINING PROTEIN-RELATED"/>
    <property type="match status" value="1"/>
</dbReference>
<reference evidence="2" key="1">
    <citation type="submission" date="2022-12" db="EMBL/GenBank/DDBJ databases">
        <authorList>
            <person name="Petersen C."/>
        </authorList>
    </citation>
    <scope>NUCLEOTIDE SEQUENCE</scope>
    <source>
        <strain evidence="2">IBT 29677</strain>
    </source>
</reference>
<dbReference type="RefSeq" id="XP_056480756.1">
    <property type="nucleotide sequence ID" value="XM_056638767.1"/>
</dbReference>
<reference evidence="2" key="2">
    <citation type="journal article" date="2023" name="IMA Fungus">
        <title>Comparative genomic study of the Penicillium genus elucidates a diverse pangenome and 15 lateral gene transfer events.</title>
        <authorList>
            <person name="Petersen C."/>
            <person name="Sorensen T."/>
            <person name="Nielsen M.R."/>
            <person name="Sondergaard T.E."/>
            <person name="Sorensen J.L."/>
            <person name="Fitzpatrick D.A."/>
            <person name="Frisvad J.C."/>
            <person name="Nielsen K.L."/>
        </authorList>
    </citation>
    <scope>NUCLEOTIDE SEQUENCE</scope>
    <source>
        <strain evidence="2">IBT 29677</strain>
    </source>
</reference>
<protein>
    <recommendedName>
        <fullName evidence="1">FAD dependent oxidoreductase domain-containing protein</fullName>
    </recommendedName>
</protein>
<sequence>MGAMPAKHALPSWWRTQLHQLDDYVSSKSVPTESDIVIIGSGISGASVAYHILQQHKGHNPPRVTILEARQACSGATGRNGGHLKPDPYSFIGELAAEYGPEAAEEVAEFERSHVDTISNLVKSEMIDCDLVVTKAIDVQLNPRECKKAKASFDHLPGIGIKSAKRVNFTDQKEAEVRSRVKGALGCFSYEAGHVWPYKLVLHILGRCVEQGGKLYTHTPAQYISPEKDASDRWTINTPRGTIKTKHVVFACNAYTSAILPMYSNKIVPVRGVCCRIVPTFPVKRLTETYTLRWSWSEFDYLIPREDGSVIVGGAWSKYYRDTGTWYNNAKDNEMIEPAKEYFDGYMQRNFHGWEESGAYVDQIWTGIMGYSADSLPHIGQVPGKQGQFIIAGFTGHGMPQAWLSGKGIAAMVSEGIPFAESGIPRIFETTQGRLQKSRNDILGTKGEVAKSSARL</sequence>
<accession>A0A9W9V5C5</accession>
<keyword evidence="3" id="KW-1185">Reference proteome</keyword>
<dbReference type="Gene3D" id="3.50.50.60">
    <property type="entry name" value="FAD/NAD(P)-binding domain"/>
    <property type="match status" value="1"/>
</dbReference>
<evidence type="ECO:0000313" key="3">
    <source>
        <dbReference type="Proteomes" id="UP001147747"/>
    </source>
</evidence>
<dbReference type="Proteomes" id="UP001147747">
    <property type="component" value="Unassembled WGS sequence"/>
</dbReference>
<dbReference type="AlphaFoldDB" id="A0A9W9V5C5"/>
<dbReference type="GeneID" id="81377747"/>
<dbReference type="Gene3D" id="3.30.9.10">
    <property type="entry name" value="D-Amino Acid Oxidase, subunit A, domain 2"/>
    <property type="match status" value="1"/>
</dbReference>
<dbReference type="InterPro" id="IPR036188">
    <property type="entry name" value="FAD/NAD-bd_sf"/>
</dbReference>
<dbReference type="OrthoDB" id="429143at2759"/>
<dbReference type="PANTHER" id="PTHR13847">
    <property type="entry name" value="SARCOSINE DEHYDROGENASE-RELATED"/>
    <property type="match status" value="1"/>
</dbReference>
<proteinExistence type="predicted"/>